<feature type="transmembrane region" description="Helical" evidence="2">
    <location>
        <begin position="81"/>
        <end position="103"/>
    </location>
</feature>
<dbReference type="PANTHER" id="PTHR10664">
    <property type="entry name" value="SERPENTINE RECEPTOR-C.ELEGANS"/>
    <property type="match status" value="1"/>
</dbReference>
<evidence type="ECO:0000313" key="4">
    <source>
        <dbReference type="Proteomes" id="UP000008068"/>
    </source>
</evidence>
<proteinExistence type="predicted"/>
<keyword evidence="2" id="KW-1133">Transmembrane helix</keyword>
<dbReference type="OMA" id="YNFWTIH"/>
<feature type="region of interest" description="Disordered" evidence="1">
    <location>
        <begin position="284"/>
        <end position="306"/>
    </location>
</feature>
<dbReference type="eggNOG" id="ENOG502TFUK">
    <property type="taxonomic scope" value="Eukaryota"/>
</dbReference>
<keyword evidence="2" id="KW-0472">Membrane</keyword>
<dbReference type="EMBL" id="GL379873">
    <property type="protein sequence ID" value="EGT58967.1"/>
    <property type="molecule type" value="Genomic_DNA"/>
</dbReference>
<dbReference type="AlphaFoldDB" id="G0NEI8"/>
<dbReference type="InParanoid" id="G0NEI8"/>
<feature type="transmembrane region" description="Helical" evidence="2">
    <location>
        <begin position="178"/>
        <end position="197"/>
    </location>
</feature>
<feature type="transmembrane region" description="Helical" evidence="2">
    <location>
        <begin position="6"/>
        <end position="32"/>
    </location>
</feature>
<dbReference type="Proteomes" id="UP000008068">
    <property type="component" value="Unassembled WGS sequence"/>
</dbReference>
<dbReference type="InterPro" id="IPR019420">
    <property type="entry name" value="7TM_GPCR_serpentine_rcpt_Srbc"/>
</dbReference>
<feature type="transmembrane region" description="Helical" evidence="2">
    <location>
        <begin position="217"/>
        <end position="238"/>
    </location>
</feature>
<keyword evidence="4" id="KW-1185">Reference proteome</keyword>
<reference evidence="4" key="1">
    <citation type="submission" date="2011-07" db="EMBL/GenBank/DDBJ databases">
        <authorList>
            <consortium name="Caenorhabditis brenneri Sequencing and Analysis Consortium"/>
            <person name="Wilson R.K."/>
        </authorList>
    </citation>
    <scope>NUCLEOTIDE SEQUENCE [LARGE SCALE GENOMIC DNA]</scope>
    <source>
        <strain evidence="4">PB2801</strain>
    </source>
</reference>
<accession>G0NEI8</accession>
<dbReference type="Gene3D" id="1.20.1070.10">
    <property type="entry name" value="Rhodopsin 7-helix transmembrane proteins"/>
    <property type="match status" value="1"/>
</dbReference>
<keyword evidence="2" id="KW-0812">Transmembrane</keyword>
<feature type="transmembrane region" description="Helical" evidence="2">
    <location>
        <begin position="44"/>
        <end position="69"/>
    </location>
</feature>
<dbReference type="Pfam" id="PF10316">
    <property type="entry name" value="7TM_GPCR_Srbc"/>
    <property type="match status" value="1"/>
</dbReference>
<sequence>MDSIIILVCLLGIVCALITIFLNINLVVKIVLKKSQRKDDMHLFYYRFTMDIFFGFCLLSYIVFILLSMEGPSFMGEYRNLIVYLALPWSNFAACRSLIALAIATERVVAAYFPMTFRSRRDRIPNLAILFVAVGFGLSEEIVLFEFCSYNMVIPQSCRVFGCAVNKCFYNFWTIHKTVIFCLIVLMSILLSVKLFIWNHLKHGKSNSQLSKANRLALLDTITVLLFDFLPSFCGSMWPTAPMFSFDNVGPYNAVGKVTGCAIESIVVSTVLIFRSSKTQEKMSSSVRKTTIPKLSSRNSKPNIHI</sequence>
<dbReference type="HOGENOM" id="CLU_059075_1_0_1"/>
<feature type="transmembrane region" description="Helical" evidence="2">
    <location>
        <begin position="124"/>
        <end position="145"/>
    </location>
</feature>
<dbReference type="OrthoDB" id="5879058at2759"/>
<dbReference type="PANTHER" id="PTHR10664:SF42">
    <property type="entry name" value="SERPENTINE RECEPTOR, CLASS BC (CLASS B-LIKE)"/>
    <property type="match status" value="1"/>
</dbReference>
<feature type="transmembrane region" description="Helical" evidence="2">
    <location>
        <begin position="254"/>
        <end position="274"/>
    </location>
</feature>
<protein>
    <recommendedName>
        <fullName evidence="5">Serpentine Receptor, class BC (Class B-like)</fullName>
    </recommendedName>
</protein>
<name>G0NEI8_CAEBE</name>
<gene>
    <name evidence="3" type="ORF">CAEBREN_19020</name>
</gene>
<evidence type="ECO:0000256" key="2">
    <source>
        <dbReference type="SAM" id="Phobius"/>
    </source>
</evidence>
<evidence type="ECO:0000313" key="3">
    <source>
        <dbReference type="EMBL" id="EGT58967.1"/>
    </source>
</evidence>
<evidence type="ECO:0000256" key="1">
    <source>
        <dbReference type="SAM" id="MobiDB-lite"/>
    </source>
</evidence>
<organism evidence="4">
    <name type="scientific">Caenorhabditis brenneri</name>
    <name type="common">Nematode worm</name>
    <dbReference type="NCBI Taxonomy" id="135651"/>
    <lineage>
        <taxon>Eukaryota</taxon>
        <taxon>Metazoa</taxon>
        <taxon>Ecdysozoa</taxon>
        <taxon>Nematoda</taxon>
        <taxon>Chromadorea</taxon>
        <taxon>Rhabditida</taxon>
        <taxon>Rhabditina</taxon>
        <taxon>Rhabditomorpha</taxon>
        <taxon>Rhabditoidea</taxon>
        <taxon>Rhabditidae</taxon>
        <taxon>Peloderinae</taxon>
        <taxon>Caenorhabditis</taxon>
    </lineage>
</organism>
<evidence type="ECO:0008006" key="5">
    <source>
        <dbReference type="Google" id="ProtNLM"/>
    </source>
</evidence>